<dbReference type="RefSeq" id="XP_008023079.1">
    <property type="nucleotide sequence ID" value="XM_008024888.1"/>
</dbReference>
<proteinExistence type="predicted"/>
<dbReference type="STRING" id="671987.R0KMV2"/>
<evidence type="ECO:0000313" key="1">
    <source>
        <dbReference type="EMBL" id="EOA89257.1"/>
    </source>
</evidence>
<dbReference type="GeneID" id="19396028"/>
<reference evidence="1 2" key="1">
    <citation type="journal article" date="2012" name="PLoS Pathog.">
        <title>Diverse lifestyles and strategies of plant pathogenesis encoded in the genomes of eighteen Dothideomycetes fungi.</title>
        <authorList>
            <person name="Ohm R.A."/>
            <person name="Feau N."/>
            <person name="Henrissat B."/>
            <person name="Schoch C.L."/>
            <person name="Horwitz B.A."/>
            <person name="Barry K.W."/>
            <person name="Condon B.J."/>
            <person name="Copeland A.C."/>
            <person name="Dhillon B."/>
            <person name="Glaser F."/>
            <person name="Hesse C.N."/>
            <person name="Kosti I."/>
            <person name="LaButti K."/>
            <person name="Lindquist E.A."/>
            <person name="Lucas S."/>
            <person name="Salamov A.A."/>
            <person name="Bradshaw R.E."/>
            <person name="Ciuffetti L."/>
            <person name="Hamelin R.C."/>
            <person name="Kema G.H.J."/>
            <person name="Lawrence C."/>
            <person name="Scott J.A."/>
            <person name="Spatafora J.W."/>
            <person name="Turgeon B.G."/>
            <person name="de Wit P.J.G.M."/>
            <person name="Zhong S."/>
            <person name="Goodwin S.B."/>
            <person name="Grigoriev I.V."/>
        </authorList>
    </citation>
    <scope>NUCLEOTIDE SEQUENCE [LARGE SCALE GENOMIC DNA]</scope>
    <source>
        <strain evidence="2">28A</strain>
    </source>
</reference>
<protein>
    <submittedName>
        <fullName evidence="1">Uncharacterized protein</fullName>
    </submittedName>
</protein>
<dbReference type="Proteomes" id="UP000016935">
    <property type="component" value="Unassembled WGS sequence"/>
</dbReference>
<name>R0KMV2_EXST2</name>
<organism evidence="1 2">
    <name type="scientific">Exserohilum turcicum (strain 28A)</name>
    <name type="common">Northern leaf blight fungus</name>
    <name type="synonym">Setosphaeria turcica</name>
    <dbReference type="NCBI Taxonomy" id="671987"/>
    <lineage>
        <taxon>Eukaryota</taxon>
        <taxon>Fungi</taxon>
        <taxon>Dikarya</taxon>
        <taxon>Ascomycota</taxon>
        <taxon>Pezizomycotina</taxon>
        <taxon>Dothideomycetes</taxon>
        <taxon>Pleosporomycetidae</taxon>
        <taxon>Pleosporales</taxon>
        <taxon>Pleosporineae</taxon>
        <taxon>Pleosporaceae</taxon>
        <taxon>Exserohilum</taxon>
    </lineage>
</organism>
<feature type="non-terminal residue" evidence="1">
    <location>
        <position position="69"/>
    </location>
</feature>
<gene>
    <name evidence="1" type="ORF">SETTUDRAFT_127854</name>
</gene>
<dbReference type="EMBL" id="KB908515">
    <property type="protein sequence ID" value="EOA89257.1"/>
    <property type="molecule type" value="Genomic_DNA"/>
</dbReference>
<reference evidence="1 2" key="2">
    <citation type="journal article" date="2013" name="PLoS Genet.">
        <title>Comparative genome structure, secondary metabolite, and effector coding capacity across Cochliobolus pathogens.</title>
        <authorList>
            <person name="Condon B.J."/>
            <person name="Leng Y."/>
            <person name="Wu D."/>
            <person name="Bushley K.E."/>
            <person name="Ohm R.A."/>
            <person name="Otillar R."/>
            <person name="Martin J."/>
            <person name="Schackwitz W."/>
            <person name="Grimwood J."/>
            <person name="MohdZainudin N."/>
            <person name="Xue C."/>
            <person name="Wang R."/>
            <person name="Manning V.A."/>
            <person name="Dhillon B."/>
            <person name="Tu Z.J."/>
            <person name="Steffenson B.J."/>
            <person name="Salamov A."/>
            <person name="Sun H."/>
            <person name="Lowry S."/>
            <person name="LaButti K."/>
            <person name="Han J."/>
            <person name="Copeland A."/>
            <person name="Lindquist E."/>
            <person name="Barry K."/>
            <person name="Schmutz J."/>
            <person name="Baker S.E."/>
            <person name="Ciuffetti L.M."/>
            <person name="Grigoriev I.V."/>
            <person name="Zhong S."/>
            <person name="Turgeon B.G."/>
        </authorList>
    </citation>
    <scope>NUCLEOTIDE SEQUENCE [LARGE SCALE GENOMIC DNA]</scope>
    <source>
        <strain evidence="2">28A</strain>
    </source>
</reference>
<sequence>MSEHEGDRQKAMAAVGALFAKYKLLAAKRTKGHVDFDSQVMDSLELVDATPDGTVAFDMVMAPSFSNLN</sequence>
<evidence type="ECO:0000313" key="2">
    <source>
        <dbReference type="Proteomes" id="UP000016935"/>
    </source>
</evidence>
<dbReference type="OrthoDB" id="2831072at2759"/>
<dbReference type="HOGENOM" id="CLU_2782991_0_0_1"/>
<dbReference type="AlphaFoldDB" id="R0KMV2"/>
<accession>R0KMV2</accession>
<keyword evidence="2" id="KW-1185">Reference proteome</keyword>